<dbReference type="Proteomes" id="UP001604277">
    <property type="component" value="Unassembled WGS sequence"/>
</dbReference>
<protein>
    <submittedName>
        <fullName evidence="10">Small nuclear ribonucleoprotein family protein</fullName>
    </submittedName>
</protein>
<dbReference type="GO" id="GO:0005737">
    <property type="term" value="C:cytoplasm"/>
    <property type="evidence" value="ECO:0007669"/>
    <property type="project" value="UniProtKB-SubCell"/>
</dbReference>
<evidence type="ECO:0000256" key="5">
    <source>
        <dbReference type="ARBA" id="ARBA00022664"/>
    </source>
</evidence>
<dbReference type="PANTHER" id="PTHR10701">
    <property type="entry name" value="SMALL NUCLEAR RIBONUCLEOPROTEIN-ASSOCIATED PROTEIN B AND N"/>
    <property type="match status" value="1"/>
</dbReference>
<comment type="similarity">
    <text evidence="3">Belongs to the snRNP SmB/SmN family.</text>
</comment>
<dbReference type="GO" id="GO:1990904">
    <property type="term" value="C:ribonucleoprotein complex"/>
    <property type="evidence" value="ECO:0007669"/>
    <property type="project" value="UniProtKB-KW"/>
</dbReference>
<evidence type="ECO:0000256" key="7">
    <source>
        <dbReference type="ARBA" id="ARBA00023187"/>
    </source>
</evidence>
<organism evidence="10 11">
    <name type="scientific">Forsythia ovata</name>
    <dbReference type="NCBI Taxonomy" id="205694"/>
    <lineage>
        <taxon>Eukaryota</taxon>
        <taxon>Viridiplantae</taxon>
        <taxon>Streptophyta</taxon>
        <taxon>Embryophyta</taxon>
        <taxon>Tracheophyta</taxon>
        <taxon>Spermatophyta</taxon>
        <taxon>Magnoliopsida</taxon>
        <taxon>eudicotyledons</taxon>
        <taxon>Gunneridae</taxon>
        <taxon>Pentapetalae</taxon>
        <taxon>asterids</taxon>
        <taxon>lamiids</taxon>
        <taxon>Lamiales</taxon>
        <taxon>Oleaceae</taxon>
        <taxon>Forsythieae</taxon>
        <taxon>Forsythia</taxon>
    </lineage>
</organism>
<keyword evidence="5" id="KW-0507">mRNA processing</keyword>
<keyword evidence="7" id="KW-0508">mRNA splicing</keyword>
<keyword evidence="9 10" id="KW-0687">Ribonucleoprotein</keyword>
<keyword evidence="6" id="KW-0694">RNA-binding</keyword>
<dbReference type="GO" id="GO:0006397">
    <property type="term" value="P:mRNA processing"/>
    <property type="evidence" value="ECO:0007669"/>
    <property type="project" value="UniProtKB-KW"/>
</dbReference>
<keyword evidence="8" id="KW-0539">Nucleus</keyword>
<keyword evidence="4" id="KW-0963">Cytoplasm</keyword>
<evidence type="ECO:0000256" key="2">
    <source>
        <dbReference type="ARBA" id="ARBA00004496"/>
    </source>
</evidence>
<evidence type="ECO:0000313" key="11">
    <source>
        <dbReference type="Proteomes" id="UP001604277"/>
    </source>
</evidence>
<sequence length="163" mass="17786">MSGKHVLGSRCHRRLHDTLLSDCEEFRKLPLTKGSKEDWEDCRTLSLVLFFGKEVISLTVGGLPPSNESRVKVIGANAVLRPGTSCAASHGVPIGFVQAQPGLAGPIRGVGGPAPGMMHPQISRFSISYPQKPSQGLRTLTVHESNYHPGTEKKRKQLSMWVY</sequence>
<evidence type="ECO:0000256" key="6">
    <source>
        <dbReference type="ARBA" id="ARBA00022884"/>
    </source>
</evidence>
<evidence type="ECO:0000256" key="9">
    <source>
        <dbReference type="ARBA" id="ARBA00023274"/>
    </source>
</evidence>
<dbReference type="AlphaFoldDB" id="A0ABD1U529"/>
<name>A0ABD1U529_9LAMI</name>
<gene>
    <name evidence="10" type="ORF">Fot_24031</name>
</gene>
<dbReference type="InterPro" id="IPR050914">
    <property type="entry name" value="snRNP_SmB/NAA38-like"/>
</dbReference>
<dbReference type="GO" id="GO:0008380">
    <property type="term" value="P:RNA splicing"/>
    <property type="evidence" value="ECO:0007669"/>
    <property type="project" value="UniProtKB-KW"/>
</dbReference>
<accession>A0ABD1U529</accession>
<comment type="subcellular location">
    <subcellularLocation>
        <location evidence="2">Cytoplasm</location>
    </subcellularLocation>
    <subcellularLocation>
        <location evidence="1">Nucleus</location>
    </subcellularLocation>
</comment>
<comment type="caution">
    <text evidence="10">The sequence shown here is derived from an EMBL/GenBank/DDBJ whole genome shotgun (WGS) entry which is preliminary data.</text>
</comment>
<dbReference type="PANTHER" id="PTHR10701:SF0">
    <property type="entry name" value="SMALL NUCLEAR RIBONUCLEOPROTEIN-ASSOCIATED PROTEIN B"/>
    <property type="match status" value="1"/>
</dbReference>
<proteinExistence type="inferred from homology"/>
<dbReference type="EMBL" id="JBFOLJ010000007">
    <property type="protein sequence ID" value="KAL2520108.1"/>
    <property type="molecule type" value="Genomic_DNA"/>
</dbReference>
<evidence type="ECO:0000256" key="8">
    <source>
        <dbReference type="ARBA" id="ARBA00023242"/>
    </source>
</evidence>
<evidence type="ECO:0000256" key="4">
    <source>
        <dbReference type="ARBA" id="ARBA00022490"/>
    </source>
</evidence>
<evidence type="ECO:0000313" key="10">
    <source>
        <dbReference type="EMBL" id="KAL2520108.1"/>
    </source>
</evidence>
<dbReference type="GO" id="GO:0003723">
    <property type="term" value="F:RNA binding"/>
    <property type="evidence" value="ECO:0007669"/>
    <property type="project" value="UniProtKB-KW"/>
</dbReference>
<evidence type="ECO:0000256" key="3">
    <source>
        <dbReference type="ARBA" id="ARBA00009123"/>
    </source>
</evidence>
<keyword evidence="11" id="KW-1185">Reference proteome</keyword>
<evidence type="ECO:0000256" key="1">
    <source>
        <dbReference type="ARBA" id="ARBA00004123"/>
    </source>
</evidence>
<dbReference type="GO" id="GO:0005634">
    <property type="term" value="C:nucleus"/>
    <property type="evidence" value="ECO:0007669"/>
    <property type="project" value="UniProtKB-SubCell"/>
</dbReference>
<reference evidence="11" key="1">
    <citation type="submission" date="2024-07" db="EMBL/GenBank/DDBJ databases">
        <title>Two chromosome-level genome assemblies of Korean endemic species Abeliophyllum distichum and Forsythia ovata (Oleaceae).</title>
        <authorList>
            <person name="Jang H."/>
        </authorList>
    </citation>
    <scope>NUCLEOTIDE SEQUENCE [LARGE SCALE GENOMIC DNA]</scope>
</reference>